<gene>
    <name evidence="4" type="ORF">ACFOGH_01955</name>
</gene>
<dbReference type="SUPFAM" id="SSF53335">
    <property type="entry name" value="S-adenosyl-L-methionine-dependent methyltransferases"/>
    <property type="match status" value="1"/>
</dbReference>
<keyword evidence="5" id="KW-1185">Reference proteome</keyword>
<comment type="similarity">
    <text evidence="1">Belongs to the methyltransferase superfamily. L-isoaspartyl/D-aspartyl protein methyltransferase family.</text>
</comment>
<evidence type="ECO:0000256" key="2">
    <source>
        <dbReference type="ARBA" id="ARBA00013346"/>
    </source>
</evidence>
<evidence type="ECO:0000256" key="3">
    <source>
        <dbReference type="ARBA" id="ARBA00030757"/>
    </source>
</evidence>
<dbReference type="InterPro" id="IPR000682">
    <property type="entry name" value="PCMT"/>
</dbReference>
<dbReference type="EMBL" id="JBHRTO010000001">
    <property type="protein sequence ID" value="MFC3179739.1"/>
    <property type="molecule type" value="Genomic_DNA"/>
</dbReference>
<name>A0ABV7IYP7_9RHOB</name>
<evidence type="ECO:0000313" key="5">
    <source>
        <dbReference type="Proteomes" id="UP001595547"/>
    </source>
</evidence>
<sequence length="212" mass="21840">MSDFSARRVMMVDTQVRPSDVTKFPIIAAMLAVPREAYVPHSKSEAAYVGENLEIGNGRVMVEARTLAKMLDALDVQPTDRALYVAGGLGYGAAVLGQMTASVVMVESDAGLAGAAQATLGAGNVCVVTGPLESGAAGSYDVILIEGGVQDVPETLLAQLAEGGRIAAIFMQGALGAVKIGHKSDGRVNWRFSFNATAPVLPGFAKAAAFAL</sequence>
<accession>A0ABV7IYP7</accession>
<protein>
    <recommendedName>
        <fullName evidence="2">Protein-L-isoaspartate O-methyltransferase</fullName>
    </recommendedName>
    <alternativeName>
        <fullName evidence="3">Protein L-isoaspartyl methyltransferase</fullName>
    </alternativeName>
</protein>
<dbReference type="Pfam" id="PF01135">
    <property type="entry name" value="PCMT"/>
    <property type="match status" value="1"/>
</dbReference>
<proteinExistence type="inferred from homology"/>
<dbReference type="InterPro" id="IPR029063">
    <property type="entry name" value="SAM-dependent_MTases_sf"/>
</dbReference>
<evidence type="ECO:0000313" key="4">
    <source>
        <dbReference type="EMBL" id="MFC3179739.1"/>
    </source>
</evidence>
<dbReference type="Gene3D" id="3.40.50.150">
    <property type="entry name" value="Vaccinia Virus protein VP39"/>
    <property type="match status" value="1"/>
</dbReference>
<dbReference type="Proteomes" id="UP001595547">
    <property type="component" value="Unassembled WGS sequence"/>
</dbReference>
<dbReference type="PANTHER" id="PTHR11579">
    <property type="entry name" value="PROTEIN-L-ISOASPARTATE O-METHYLTRANSFERASE"/>
    <property type="match status" value="1"/>
</dbReference>
<comment type="caution">
    <text evidence="4">The sequence shown here is derived from an EMBL/GenBank/DDBJ whole genome shotgun (WGS) entry which is preliminary data.</text>
</comment>
<dbReference type="RefSeq" id="WP_380071370.1">
    <property type="nucleotide sequence ID" value="NZ_JBHRTO010000001.1"/>
</dbReference>
<dbReference type="PANTHER" id="PTHR11579:SF18">
    <property type="entry name" value="PROTEIN-L-ISOASPARTATE O-METHYLTRANSFERASE"/>
    <property type="match status" value="1"/>
</dbReference>
<organism evidence="4 5">
    <name type="scientific">Cypionkella sinensis</name>
    <dbReference type="NCBI Taxonomy" id="1756043"/>
    <lineage>
        <taxon>Bacteria</taxon>
        <taxon>Pseudomonadati</taxon>
        <taxon>Pseudomonadota</taxon>
        <taxon>Alphaproteobacteria</taxon>
        <taxon>Rhodobacterales</taxon>
        <taxon>Paracoccaceae</taxon>
        <taxon>Cypionkella</taxon>
    </lineage>
</organism>
<evidence type="ECO:0000256" key="1">
    <source>
        <dbReference type="ARBA" id="ARBA00005369"/>
    </source>
</evidence>
<reference evidence="5" key="1">
    <citation type="journal article" date="2019" name="Int. J. Syst. Evol. Microbiol.">
        <title>The Global Catalogue of Microorganisms (GCM) 10K type strain sequencing project: providing services to taxonomists for standard genome sequencing and annotation.</title>
        <authorList>
            <consortium name="The Broad Institute Genomics Platform"/>
            <consortium name="The Broad Institute Genome Sequencing Center for Infectious Disease"/>
            <person name="Wu L."/>
            <person name="Ma J."/>
        </authorList>
    </citation>
    <scope>NUCLEOTIDE SEQUENCE [LARGE SCALE GENOMIC DNA]</scope>
    <source>
        <strain evidence="5">KCTC 52039</strain>
    </source>
</reference>